<dbReference type="Proteomes" id="UP000238954">
    <property type="component" value="Chromosome"/>
</dbReference>
<gene>
    <name evidence="1" type="ORF">CVO77_00300</name>
</gene>
<evidence type="ECO:0000313" key="2">
    <source>
        <dbReference type="Proteomes" id="UP000238954"/>
    </source>
</evidence>
<comment type="caution">
    <text evidence="1">The sequence shown here is derived from an EMBL/GenBank/DDBJ whole genome shotgun (WGS) entry which is preliminary data.</text>
</comment>
<organism evidence="1 2">
    <name type="scientific">Sphingopyxis lindanitolerans</name>
    <dbReference type="NCBI Taxonomy" id="2054227"/>
    <lineage>
        <taxon>Bacteria</taxon>
        <taxon>Pseudomonadati</taxon>
        <taxon>Pseudomonadota</taxon>
        <taxon>Alphaproteobacteria</taxon>
        <taxon>Sphingomonadales</taxon>
        <taxon>Sphingomonadaceae</taxon>
        <taxon>Sphingopyxis</taxon>
    </lineage>
</organism>
<sequence length="92" mass="10513">MRGVKDGGSGDVFDPQGLEAYCIRINEKGFVKANNWQYFVNRRNLETDPDMPPKWQHFVDRRDGARLVPGPMAKQVAKALIPPRDVRQPYAD</sequence>
<reference evidence="2" key="1">
    <citation type="submission" date="2017-11" db="EMBL/GenBank/DDBJ databases">
        <title>The complete genome sequence of Sphingopyxis pomeranensis sp. nov. strain WS5A3p.</title>
        <authorList>
            <person name="Kaminski M.A."/>
        </authorList>
    </citation>
    <scope>NUCLEOTIDE SEQUENCE [LARGE SCALE GENOMIC DNA]</scope>
    <source>
        <strain evidence="2">WS5A3p</strain>
    </source>
</reference>
<protein>
    <submittedName>
        <fullName evidence="1">Uncharacterized protein</fullName>
    </submittedName>
</protein>
<name>A0A2S8BAG6_9SPHN</name>
<proteinExistence type="predicted"/>
<dbReference type="AlphaFoldDB" id="A0A2S8BAG6"/>
<accession>A0A2S8BAG6</accession>
<keyword evidence="2" id="KW-1185">Reference proteome</keyword>
<evidence type="ECO:0000313" key="1">
    <source>
        <dbReference type="EMBL" id="PQM29414.1"/>
    </source>
</evidence>
<dbReference type="EMBL" id="PHFW01000001">
    <property type="protein sequence ID" value="PQM29414.1"/>
    <property type="molecule type" value="Genomic_DNA"/>
</dbReference>